<dbReference type="eggNOG" id="COG1461">
    <property type="taxonomic scope" value="Bacteria"/>
</dbReference>
<dbReference type="InterPro" id="IPR036662">
    <property type="entry name" value="PTS_EIIA_man-typ_sf"/>
</dbReference>
<keyword evidence="1" id="KW-0808">Transferase</keyword>
<proteinExistence type="predicted"/>
<dbReference type="SUPFAM" id="SSF53062">
    <property type="entry name" value="PTS system fructose IIA component-like"/>
    <property type="match status" value="1"/>
</dbReference>
<evidence type="ECO:0000313" key="6">
    <source>
        <dbReference type="EMBL" id="ARX81395.1"/>
    </source>
</evidence>
<dbReference type="Proteomes" id="UP000195880">
    <property type="component" value="Chromosome"/>
</dbReference>
<dbReference type="Pfam" id="PF03610">
    <property type="entry name" value="EIIA-man"/>
    <property type="match status" value="1"/>
</dbReference>
<dbReference type="AlphaFoldDB" id="A0A1Z1W4Q1"/>
<dbReference type="Gene3D" id="3.40.50.510">
    <property type="entry name" value="Phosphotransferase system, mannose-type IIA component"/>
    <property type="match status" value="1"/>
</dbReference>
<evidence type="ECO:0000259" key="4">
    <source>
        <dbReference type="PROSITE" id="PS51096"/>
    </source>
</evidence>
<dbReference type="GO" id="GO:0005829">
    <property type="term" value="C:cytosol"/>
    <property type="evidence" value="ECO:0007669"/>
    <property type="project" value="TreeGrafter"/>
</dbReference>
<feature type="compositionally biased region" description="Basic residues" evidence="3">
    <location>
        <begin position="188"/>
        <end position="200"/>
    </location>
</feature>
<dbReference type="InterPro" id="IPR050861">
    <property type="entry name" value="Dihydroxyacetone_Kinase"/>
</dbReference>
<evidence type="ECO:0000256" key="1">
    <source>
        <dbReference type="ARBA" id="ARBA00022679"/>
    </source>
</evidence>
<dbReference type="KEGG" id="salf:SMD44_00793"/>
<dbReference type="SMART" id="SM01120">
    <property type="entry name" value="Dak2"/>
    <property type="match status" value="1"/>
</dbReference>
<keyword evidence="2 6" id="KW-0418">Kinase</keyword>
<dbReference type="InterPro" id="IPR036117">
    <property type="entry name" value="DhaL_dom_sf"/>
</dbReference>
<dbReference type="STRING" id="67267.GCA_000716675_00964"/>
<evidence type="ECO:0000259" key="5">
    <source>
        <dbReference type="PROSITE" id="PS51480"/>
    </source>
</evidence>
<dbReference type="PANTHER" id="PTHR28629">
    <property type="entry name" value="TRIOKINASE/FMN CYCLASE"/>
    <property type="match status" value="1"/>
</dbReference>
<protein>
    <submittedName>
        <fullName evidence="6">Dihydroxyacetone kinase</fullName>
    </submittedName>
</protein>
<dbReference type="GO" id="GO:0009401">
    <property type="term" value="P:phosphoenolpyruvate-dependent sugar phosphotransferase system"/>
    <property type="evidence" value="ECO:0007669"/>
    <property type="project" value="InterPro"/>
</dbReference>
<organism evidence="6 7">
    <name type="scientific">Streptomyces alboflavus</name>
    <dbReference type="NCBI Taxonomy" id="67267"/>
    <lineage>
        <taxon>Bacteria</taxon>
        <taxon>Bacillati</taxon>
        <taxon>Actinomycetota</taxon>
        <taxon>Actinomycetes</taxon>
        <taxon>Kitasatosporales</taxon>
        <taxon>Streptomycetaceae</taxon>
        <taxon>Streptomyces</taxon>
    </lineage>
</organism>
<feature type="domain" description="PTS EIIA type-4" evidence="4">
    <location>
        <begin position="208"/>
        <end position="337"/>
    </location>
</feature>
<dbReference type="PROSITE" id="PS51096">
    <property type="entry name" value="PTS_EIIA_TYPE_4"/>
    <property type="match status" value="1"/>
</dbReference>
<name>A0A1Z1W4Q1_9ACTN</name>
<dbReference type="EMBL" id="CP021748">
    <property type="protein sequence ID" value="ARX81395.1"/>
    <property type="molecule type" value="Genomic_DNA"/>
</dbReference>
<feature type="region of interest" description="Disordered" evidence="3">
    <location>
        <begin position="174"/>
        <end position="200"/>
    </location>
</feature>
<dbReference type="SUPFAM" id="SSF101473">
    <property type="entry name" value="DhaL-like"/>
    <property type="match status" value="1"/>
</dbReference>
<dbReference type="GO" id="GO:0016020">
    <property type="term" value="C:membrane"/>
    <property type="evidence" value="ECO:0007669"/>
    <property type="project" value="InterPro"/>
</dbReference>
<feature type="domain" description="DhaL" evidence="5">
    <location>
        <begin position="5"/>
        <end position="195"/>
    </location>
</feature>
<dbReference type="Gene3D" id="1.25.40.340">
    <property type="match status" value="1"/>
</dbReference>
<sequence length="337" mass="33710">MLDADFFRRWLTTAAAAVDREAERLTELDSPIGDADHGSNLQRGFTAVAATLEKEAPDTPGAVLTLAGRQLISTVGGASGPLYGTLLRRTGKALGDAAEVGAAEFADALRTGVDAVAALGGAAPGDKTMLDALVPAVDALPTSFAAARAAAHEGALATTPLQARKGRASYLGERSIGHQDPGPLRRPCCSRRWPRSRRGRGMSDNGKLVGIVLVSHSGPVAESVATLATGLAGGGTAPVAAAGGTEGGGLGTSSELIAAAAHRVDRGAGVAILVDLGSAVLTVKALIAEGDELPDGARLVDAPFVEGAVAAVVTASAGADIAAVEAAAREAYAYRKV</sequence>
<dbReference type="PROSITE" id="PS51480">
    <property type="entry name" value="DHAL"/>
    <property type="match status" value="1"/>
</dbReference>
<dbReference type="PANTHER" id="PTHR28629:SF4">
    <property type="entry name" value="TRIOKINASE_FMN CYCLASE"/>
    <property type="match status" value="1"/>
</dbReference>
<dbReference type="GO" id="GO:0004371">
    <property type="term" value="F:glycerone kinase activity"/>
    <property type="evidence" value="ECO:0007669"/>
    <property type="project" value="InterPro"/>
</dbReference>
<evidence type="ECO:0000313" key="7">
    <source>
        <dbReference type="Proteomes" id="UP000195880"/>
    </source>
</evidence>
<dbReference type="GO" id="GO:0019563">
    <property type="term" value="P:glycerol catabolic process"/>
    <property type="evidence" value="ECO:0007669"/>
    <property type="project" value="TreeGrafter"/>
</dbReference>
<keyword evidence="7" id="KW-1185">Reference proteome</keyword>
<dbReference type="FunFam" id="1.25.40.340:FF:000002">
    <property type="entry name" value="Dihydroxyacetone kinase, L subunit"/>
    <property type="match status" value="1"/>
</dbReference>
<evidence type="ECO:0000256" key="3">
    <source>
        <dbReference type="SAM" id="MobiDB-lite"/>
    </source>
</evidence>
<dbReference type="InterPro" id="IPR012737">
    <property type="entry name" value="DhaK_L_YcgS"/>
</dbReference>
<accession>A0A1Z1W4Q1</accession>
<dbReference type="InterPro" id="IPR004701">
    <property type="entry name" value="PTS_EIIA_man-typ"/>
</dbReference>
<dbReference type="InterPro" id="IPR004007">
    <property type="entry name" value="DhaL_dom"/>
</dbReference>
<reference evidence="6 7" key="1">
    <citation type="submission" date="2017-05" db="EMBL/GenBank/DDBJ databases">
        <title>Streptomyces alboflavus Genome sequencing and assembly.</title>
        <authorList>
            <person name="Wang Y."/>
            <person name="Du B."/>
            <person name="Ding Y."/>
            <person name="Liu H."/>
            <person name="Hou Q."/>
            <person name="Liu K."/>
            <person name="Wang C."/>
            <person name="Yao L."/>
        </authorList>
    </citation>
    <scope>NUCLEOTIDE SEQUENCE [LARGE SCALE GENOMIC DNA]</scope>
    <source>
        <strain evidence="6 7">MDJK44</strain>
    </source>
</reference>
<gene>
    <name evidence="6" type="primary">dhaL</name>
    <name evidence="6" type="ORF">SMD44_00793</name>
</gene>
<evidence type="ECO:0000256" key="2">
    <source>
        <dbReference type="ARBA" id="ARBA00022777"/>
    </source>
</evidence>
<dbReference type="NCBIfam" id="TIGR02365">
    <property type="entry name" value="dha_L_ycgS"/>
    <property type="match status" value="1"/>
</dbReference>
<dbReference type="Pfam" id="PF02734">
    <property type="entry name" value="Dak2"/>
    <property type="match status" value="1"/>
</dbReference>